<reference evidence="2" key="2">
    <citation type="submission" date="2024-10" db="UniProtKB">
        <authorList>
            <consortium name="EnsemblProtists"/>
        </authorList>
    </citation>
    <scope>IDENTIFICATION</scope>
</reference>
<organism evidence="2 3">
    <name type="scientific">Emiliania huxleyi (strain CCMP1516)</name>
    <dbReference type="NCBI Taxonomy" id="280463"/>
    <lineage>
        <taxon>Eukaryota</taxon>
        <taxon>Haptista</taxon>
        <taxon>Haptophyta</taxon>
        <taxon>Prymnesiophyceae</taxon>
        <taxon>Isochrysidales</taxon>
        <taxon>Noelaerhabdaceae</taxon>
        <taxon>Emiliania</taxon>
    </lineage>
</organism>
<dbReference type="HOGENOM" id="CLU_2946490_0_0_1"/>
<dbReference type="RefSeq" id="XP_005765305.1">
    <property type="nucleotide sequence ID" value="XM_005765248.1"/>
</dbReference>
<dbReference type="EnsemblProtists" id="EOD12876">
    <property type="protein sequence ID" value="EOD12876"/>
    <property type="gene ID" value="EMIHUDRAFT_213100"/>
</dbReference>
<protein>
    <submittedName>
        <fullName evidence="2">Uncharacterized protein</fullName>
    </submittedName>
</protein>
<accession>A0A0D3INP1</accession>
<reference evidence="3" key="1">
    <citation type="journal article" date="2013" name="Nature">
        <title>Pan genome of the phytoplankton Emiliania underpins its global distribution.</title>
        <authorList>
            <person name="Read B.A."/>
            <person name="Kegel J."/>
            <person name="Klute M.J."/>
            <person name="Kuo A."/>
            <person name="Lefebvre S.C."/>
            <person name="Maumus F."/>
            <person name="Mayer C."/>
            <person name="Miller J."/>
            <person name="Monier A."/>
            <person name="Salamov A."/>
            <person name="Young J."/>
            <person name="Aguilar M."/>
            <person name="Claverie J.M."/>
            <person name="Frickenhaus S."/>
            <person name="Gonzalez K."/>
            <person name="Herman E.K."/>
            <person name="Lin Y.C."/>
            <person name="Napier J."/>
            <person name="Ogata H."/>
            <person name="Sarno A.F."/>
            <person name="Shmutz J."/>
            <person name="Schroeder D."/>
            <person name="de Vargas C."/>
            <person name="Verret F."/>
            <person name="von Dassow P."/>
            <person name="Valentin K."/>
            <person name="Van de Peer Y."/>
            <person name="Wheeler G."/>
            <person name="Dacks J.B."/>
            <person name="Delwiche C.F."/>
            <person name="Dyhrman S.T."/>
            <person name="Glockner G."/>
            <person name="John U."/>
            <person name="Richards T."/>
            <person name="Worden A.Z."/>
            <person name="Zhang X."/>
            <person name="Grigoriev I.V."/>
            <person name="Allen A.E."/>
            <person name="Bidle K."/>
            <person name="Borodovsky M."/>
            <person name="Bowler C."/>
            <person name="Brownlee C."/>
            <person name="Cock J.M."/>
            <person name="Elias M."/>
            <person name="Gladyshev V.N."/>
            <person name="Groth M."/>
            <person name="Guda C."/>
            <person name="Hadaegh A."/>
            <person name="Iglesias-Rodriguez M.D."/>
            <person name="Jenkins J."/>
            <person name="Jones B.M."/>
            <person name="Lawson T."/>
            <person name="Leese F."/>
            <person name="Lindquist E."/>
            <person name="Lobanov A."/>
            <person name="Lomsadze A."/>
            <person name="Malik S.B."/>
            <person name="Marsh M.E."/>
            <person name="Mackinder L."/>
            <person name="Mock T."/>
            <person name="Mueller-Roeber B."/>
            <person name="Pagarete A."/>
            <person name="Parker M."/>
            <person name="Probert I."/>
            <person name="Quesneville H."/>
            <person name="Raines C."/>
            <person name="Rensing S.A."/>
            <person name="Riano-Pachon D.M."/>
            <person name="Richier S."/>
            <person name="Rokitta S."/>
            <person name="Shiraiwa Y."/>
            <person name="Soanes D.M."/>
            <person name="van der Giezen M."/>
            <person name="Wahlund T.M."/>
            <person name="Williams B."/>
            <person name="Wilson W."/>
            <person name="Wolfe G."/>
            <person name="Wurch L.L."/>
        </authorList>
    </citation>
    <scope>NUCLEOTIDE SEQUENCE</scope>
</reference>
<evidence type="ECO:0000313" key="3">
    <source>
        <dbReference type="Proteomes" id="UP000013827"/>
    </source>
</evidence>
<proteinExistence type="predicted"/>
<sequence>MSVAPQHDWHSSQRPRIRQAGNGSTRNFLANTRAPPSLGRARCGRTSNFVIVPRRLAVGS</sequence>
<name>A0A0D3INP1_EMIH1</name>
<evidence type="ECO:0000256" key="1">
    <source>
        <dbReference type="SAM" id="MobiDB-lite"/>
    </source>
</evidence>
<dbReference type="Proteomes" id="UP000013827">
    <property type="component" value="Unassembled WGS sequence"/>
</dbReference>
<dbReference type="GeneID" id="17259029"/>
<feature type="region of interest" description="Disordered" evidence="1">
    <location>
        <begin position="1"/>
        <end position="42"/>
    </location>
</feature>
<keyword evidence="3" id="KW-1185">Reference proteome</keyword>
<feature type="compositionally biased region" description="Polar residues" evidence="1">
    <location>
        <begin position="21"/>
        <end position="30"/>
    </location>
</feature>
<dbReference type="KEGG" id="ehx:EMIHUDRAFT_213100"/>
<dbReference type="PaxDb" id="2903-EOD12876"/>
<evidence type="ECO:0000313" key="2">
    <source>
        <dbReference type="EnsemblProtists" id="EOD12876"/>
    </source>
</evidence>
<dbReference type="AlphaFoldDB" id="A0A0D3INP1"/>